<accession>A0A834W7G6</accession>
<dbReference type="Pfam" id="PF12854">
    <property type="entry name" value="PPR_1"/>
    <property type="match status" value="2"/>
</dbReference>
<dbReference type="InterPro" id="IPR002885">
    <property type="entry name" value="PPR_rpt"/>
</dbReference>
<keyword evidence="1" id="KW-0677">Repeat</keyword>
<feature type="repeat" description="PPR" evidence="2">
    <location>
        <begin position="239"/>
        <end position="273"/>
    </location>
</feature>
<name>A0A834W7G6_9FABA</name>
<reference evidence="3" key="1">
    <citation type="submission" date="2020-09" db="EMBL/GenBank/DDBJ databases">
        <title>Genome-Enabled Discovery of Anthraquinone Biosynthesis in Senna tora.</title>
        <authorList>
            <person name="Kang S.-H."/>
            <person name="Pandey R.P."/>
            <person name="Lee C.-M."/>
            <person name="Sim J.-S."/>
            <person name="Jeong J.-T."/>
            <person name="Choi B.-S."/>
            <person name="Jung M."/>
            <person name="Ginzburg D."/>
            <person name="Zhao K."/>
            <person name="Won S.Y."/>
            <person name="Oh T.-J."/>
            <person name="Yu Y."/>
            <person name="Kim N.-H."/>
            <person name="Lee O.R."/>
            <person name="Lee T.-H."/>
            <person name="Bashyal P."/>
            <person name="Kim T.-S."/>
            <person name="Lee W.-H."/>
            <person name="Kawkins C."/>
            <person name="Kim C.-K."/>
            <person name="Kim J.S."/>
            <person name="Ahn B.O."/>
            <person name="Rhee S.Y."/>
            <person name="Sohng J.K."/>
        </authorList>
    </citation>
    <scope>NUCLEOTIDE SEQUENCE</scope>
    <source>
        <tissue evidence="3">Leaf</tissue>
    </source>
</reference>
<dbReference type="OrthoDB" id="185373at2759"/>
<organism evidence="3 4">
    <name type="scientific">Senna tora</name>
    <dbReference type="NCBI Taxonomy" id="362788"/>
    <lineage>
        <taxon>Eukaryota</taxon>
        <taxon>Viridiplantae</taxon>
        <taxon>Streptophyta</taxon>
        <taxon>Embryophyta</taxon>
        <taxon>Tracheophyta</taxon>
        <taxon>Spermatophyta</taxon>
        <taxon>Magnoliopsida</taxon>
        <taxon>eudicotyledons</taxon>
        <taxon>Gunneridae</taxon>
        <taxon>Pentapetalae</taxon>
        <taxon>rosids</taxon>
        <taxon>fabids</taxon>
        <taxon>Fabales</taxon>
        <taxon>Fabaceae</taxon>
        <taxon>Caesalpinioideae</taxon>
        <taxon>Cassia clade</taxon>
        <taxon>Senna</taxon>
    </lineage>
</organism>
<dbReference type="Pfam" id="PF13041">
    <property type="entry name" value="PPR_2"/>
    <property type="match status" value="3"/>
</dbReference>
<dbReference type="PANTHER" id="PTHR46862">
    <property type="entry name" value="OS07G0661900 PROTEIN"/>
    <property type="match status" value="1"/>
</dbReference>
<evidence type="ECO:0000256" key="2">
    <source>
        <dbReference type="PROSITE-ProRule" id="PRU00708"/>
    </source>
</evidence>
<proteinExistence type="predicted"/>
<dbReference type="SUPFAM" id="SSF48452">
    <property type="entry name" value="TPR-like"/>
    <property type="match status" value="1"/>
</dbReference>
<evidence type="ECO:0000256" key="1">
    <source>
        <dbReference type="ARBA" id="ARBA00022737"/>
    </source>
</evidence>
<dbReference type="NCBIfam" id="TIGR00756">
    <property type="entry name" value="PPR"/>
    <property type="match status" value="6"/>
</dbReference>
<protein>
    <submittedName>
        <fullName evidence="3">Pentatricopeptide repeat-containing protein</fullName>
    </submittedName>
</protein>
<dbReference type="InterPro" id="IPR011990">
    <property type="entry name" value="TPR-like_helical_dom_sf"/>
</dbReference>
<feature type="repeat" description="PPR" evidence="2">
    <location>
        <begin position="134"/>
        <end position="168"/>
    </location>
</feature>
<dbReference type="Gene3D" id="1.25.40.10">
    <property type="entry name" value="Tetratricopeptide repeat domain"/>
    <property type="match status" value="4"/>
</dbReference>
<dbReference type="EMBL" id="JAAIUW010000010">
    <property type="protein sequence ID" value="KAF7813065.1"/>
    <property type="molecule type" value="Genomic_DNA"/>
</dbReference>
<dbReference type="AlphaFoldDB" id="A0A834W7G6"/>
<feature type="repeat" description="PPR" evidence="2">
    <location>
        <begin position="342"/>
        <end position="376"/>
    </location>
</feature>
<feature type="repeat" description="PPR" evidence="2">
    <location>
        <begin position="204"/>
        <end position="238"/>
    </location>
</feature>
<sequence length="437" mass="49225">MSFSRYAFSKSRLFLVHSPPFSFAFNLIFSSHSHSLPNSTNNIHDAVSSFNRLLLMRPLPSVVQFNKILGAIVKMKQYRTAISLSSRAQSKSITPSLVFLSILINSYSHLGQMYFAFSVLGKILKMVAKGFLFNEVSYGTLVNGLCKAGKTRIAIDVLPRIERQGIKPNIVMYNTIIDGLCKDGLITEARDLCSEMIELGIFPNIVTYSSLVHGFCSMGGWKEAYELLNEMFGKDINPNVYTFTILVDAFCKEGRIIEAQAVFATMMKCDKKPDVVTFNALMDGYCLRNNVDVSREVFNKMVKNGLAPDVISYNILINGYCGRLNYARQVFQQLLMEGYRLNVQSYTCMISGLCKEGFVDEAMALLSNMEENGCLPNLVTIETILRGLLEKNDNDKAKKFLLEMTDRGLFRRMTFVLFRTPEPMISKVENTCVVISL</sequence>
<evidence type="ECO:0000313" key="4">
    <source>
        <dbReference type="Proteomes" id="UP000634136"/>
    </source>
</evidence>
<dbReference type="Proteomes" id="UP000634136">
    <property type="component" value="Unassembled WGS sequence"/>
</dbReference>
<feature type="repeat" description="PPR" evidence="2">
    <location>
        <begin position="169"/>
        <end position="203"/>
    </location>
</feature>
<dbReference type="PROSITE" id="PS51375">
    <property type="entry name" value="PPR"/>
    <property type="match status" value="6"/>
</dbReference>
<gene>
    <name evidence="3" type="ORF">G2W53_034041</name>
</gene>
<evidence type="ECO:0000313" key="3">
    <source>
        <dbReference type="EMBL" id="KAF7813065.1"/>
    </source>
</evidence>
<keyword evidence="4" id="KW-1185">Reference proteome</keyword>
<comment type="caution">
    <text evidence="3">The sequence shown here is derived from an EMBL/GenBank/DDBJ whole genome shotgun (WGS) entry which is preliminary data.</text>
</comment>
<dbReference type="Pfam" id="PF01535">
    <property type="entry name" value="PPR"/>
    <property type="match status" value="1"/>
</dbReference>
<dbReference type="PANTHER" id="PTHR46862:SF5">
    <property type="entry name" value="OS02G0170000 PROTEIN"/>
    <property type="match status" value="1"/>
</dbReference>
<feature type="repeat" description="PPR" evidence="2">
    <location>
        <begin position="274"/>
        <end position="308"/>
    </location>
</feature>